<accession>A0A1T2X2J2</accession>
<dbReference type="InterPro" id="IPR027417">
    <property type="entry name" value="P-loop_NTPase"/>
</dbReference>
<evidence type="ECO:0008006" key="3">
    <source>
        <dbReference type="Google" id="ProtNLM"/>
    </source>
</evidence>
<dbReference type="Gene3D" id="3.40.50.300">
    <property type="entry name" value="P-loop containing nucleotide triphosphate hydrolases"/>
    <property type="match status" value="1"/>
</dbReference>
<dbReference type="RefSeq" id="WP_078502363.1">
    <property type="nucleotide sequence ID" value="NZ_MSZX01000014.1"/>
</dbReference>
<dbReference type="Proteomes" id="UP000190188">
    <property type="component" value="Unassembled WGS sequence"/>
</dbReference>
<organism evidence="1 2">
    <name type="scientific">Paenibacillus selenitireducens</name>
    <dbReference type="NCBI Taxonomy" id="1324314"/>
    <lineage>
        <taxon>Bacteria</taxon>
        <taxon>Bacillati</taxon>
        <taxon>Bacillota</taxon>
        <taxon>Bacilli</taxon>
        <taxon>Bacillales</taxon>
        <taxon>Paenibacillaceae</taxon>
        <taxon>Paenibacillus</taxon>
    </lineage>
</organism>
<sequence>MNQTPLFLITGASGSGKTRVITELYRECPEHVVLDLDALWGPVDDWDKIKNIWIHVAHQMALNQRMTILCGTFLPWEFDKVDLKDHFRVYYIGLHCSDEVRETRLRARGWDDQSIQDHQEFNHWIVMNAEQSFDPAMPLIDTSVLSPEEVALRIKAYIKQICVSS</sequence>
<dbReference type="OrthoDB" id="359078at2"/>
<dbReference type="Pfam" id="PF13238">
    <property type="entry name" value="AAA_18"/>
    <property type="match status" value="1"/>
</dbReference>
<dbReference type="STRING" id="1324314.BVG16_27320"/>
<evidence type="ECO:0000313" key="1">
    <source>
        <dbReference type="EMBL" id="OPA73793.1"/>
    </source>
</evidence>
<proteinExistence type="predicted"/>
<reference evidence="1 2" key="1">
    <citation type="submission" date="2017-01" db="EMBL/GenBank/DDBJ databases">
        <title>Genome analysis of Paenibacillus selenitrireducens ES3-24.</title>
        <authorList>
            <person name="Xu D."/>
            <person name="Yao R."/>
            <person name="Zheng S."/>
        </authorList>
    </citation>
    <scope>NUCLEOTIDE SEQUENCE [LARGE SCALE GENOMIC DNA]</scope>
    <source>
        <strain evidence="1 2">ES3-24</strain>
    </source>
</reference>
<dbReference type="SUPFAM" id="SSF52540">
    <property type="entry name" value="P-loop containing nucleoside triphosphate hydrolases"/>
    <property type="match status" value="1"/>
</dbReference>
<comment type="caution">
    <text evidence="1">The sequence shown here is derived from an EMBL/GenBank/DDBJ whole genome shotgun (WGS) entry which is preliminary data.</text>
</comment>
<protein>
    <recommendedName>
        <fullName evidence="3">Nucleoside kinase</fullName>
    </recommendedName>
</protein>
<name>A0A1T2X2J2_9BACL</name>
<gene>
    <name evidence="1" type="ORF">BVG16_27320</name>
</gene>
<dbReference type="AlphaFoldDB" id="A0A1T2X2J2"/>
<evidence type="ECO:0000313" key="2">
    <source>
        <dbReference type="Proteomes" id="UP000190188"/>
    </source>
</evidence>
<dbReference type="EMBL" id="MSZX01000014">
    <property type="protein sequence ID" value="OPA73793.1"/>
    <property type="molecule type" value="Genomic_DNA"/>
</dbReference>
<keyword evidence="2" id="KW-1185">Reference proteome</keyword>